<feature type="region of interest" description="Disordered" evidence="1">
    <location>
        <begin position="1"/>
        <end position="24"/>
    </location>
</feature>
<name>A0A4Q2DFG9_9AGAR</name>
<evidence type="ECO:0000313" key="2">
    <source>
        <dbReference type="EMBL" id="RXW18557.1"/>
    </source>
</evidence>
<comment type="caution">
    <text evidence="2">The sequence shown here is derived from an EMBL/GenBank/DDBJ whole genome shotgun (WGS) entry which is preliminary data.</text>
</comment>
<keyword evidence="3" id="KW-1185">Reference proteome</keyword>
<dbReference type="EMBL" id="SDEE01000258">
    <property type="protein sequence ID" value="RXW18557.1"/>
    <property type="molecule type" value="Genomic_DNA"/>
</dbReference>
<evidence type="ECO:0000256" key="1">
    <source>
        <dbReference type="SAM" id="MobiDB-lite"/>
    </source>
</evidence>
<protein>
    <submittedName>
        <fullName evidence="2">Uncharacterized protein</fullName>
    </submittedName>
</protein>
<dbReference type="AlphaFoldDB" id="A0A4Q2DFG9"/>
<gene>
    <name evidence="2" type="ORF">EST38_g7292</name>
</gene>
<sequence>MRLDRSPSPHQEEQLNGLDSGPPATLELWANVQVEILDRGTMPDPELDSALDSPYPHEAASKKEEI</sequence>
<reference evidence="2 3" key="1">
    <citation type="submission" date="2019-01" db="EMBL/GenBank/DDBJ databases">
        <title>Draft genome sequence of Psathyrella aberdarensis IHI B618.</title>
        <authorList>
            <person name="Buettner E."/>
            <person name="Kellner H."/>
        </authorList>
    </citation>
    <scope>NUCLEOTIDE SEQUENCE [LARGE SCALE GENOMIC DNA]</scope>
    <source>
        <strain evidence="2 3">IHI B618</strain>
    </source>
</reference>
<proteinExistence type="predicted"/>
<feature type="compositionally biased region" description="Basic and acidic residues" evidence="1">
    <location>
        <begin position="1"/>
        <end position="13"/>
    </location>
</feature>
<accession>A0A4Q2DFG9</accession>
<dbReference type="Proteomes" id="UP000290288">
    <property type="component" value="Unassembled WGS sequence"/>
</dbReference>
<feature type="region of interest" description="Disordered" evidence="1">
    <location>
        <begin position="40"/>
        <end position="66"/>
    </location>
</feature>
<organism evidence="2 3">
    <name type="scientific">Candolleomyces aberdarensis</name>
    <dbReference type="NCBI Taxonomy" id="2316362"/>
    <lineage>
        <taxon>Eukaryota</taxon>
        <taxon>Fungi</taxon>
        <taxon>Dikarya</taxon>
        <taxon>Basidiomycota</taxon>
        <taxon>Agaricomycotina</taxon>
        <taxon>Agaricomycetes</taxon>
        <taxon>Agaricomycetidae</taxon>
        <taxon>Agaricales</taxon>
        <taxon>Agaricineae</taxon>
        <taxon>Psathyrellaceae</taxon>
        <taxon>Candolleomyces</taxon>
    </lineage>
</organism>
<evidence type="ECO:0000313" key="3">
    <source>
        <dbReference type="Proteomes" id="UP000290288"/>
    </source>
</evidence>